<dbReference type="SMART" id="SM01086">
    <property type="entry name" value="ClpB_D2-small"/>
    <property type="match status" value="1"/>
</dbReference>
<protein>
    <submittedName>
        <fullName evidence="6">ATPase AAA-2 domain protein</fullName>
    </submittedName>
</protein>
<dbReference type="PANTHER" id="PTHR11638">
    <property type="entry name" value="ATP-DEPENDENT CLP PROTEASE"/>
    <property type="match status" value="1"/>
</dbReference>
<keyword evidence="3" id="KW-0143">Chaperone</keyword>
<dbReference type="PRINTS" id="PR00300">
    <property type="entry name" value="CLPPROTEASEA"/>
</dbReference>
<dbReference type="OrthoDB" id="1488635at2"/>
<dbReference type="GO" id="GO:0034605">
    <property type="term" value="P:cellular response to heat"/>
    <property type="evidence" value="ECO:0007669"/>
    <property type="project" value="TreeGrafter"/>
</dbReference>
<dbReference type="Pfam" id="PF10431">
    <property type="entry name" value="ClpB_D2-small"/>
    <property type="match status" value="1"/>
</dbReference>
<dbReference type="GO" id="GO:0016887">
    <property type="term" value="F:ATP hydrolysis activity"/>
    <property type="evidence" value="ECO:0007669"/>
    <property type="project" value="InterPro"/>
</dbReference>
<evidence type="ECO:0000313" key="6">
    <source>
        <dbReference type="EMBL" id="AEE54171.1"/>
    </source>
</evidence>
<feature type="domain" description="AAA+ ATPase" evidence="4">
    <location>
        <begin position="518"/>
        <end position="653"/>
    </location>
</feature>
<dbReference type="RefSeq" id="WP_013768692.1">
    <property type="nucleotide sequence ID" value="NC_015510.1"/>
</dbReference>
<dbReference type="STRING" id="760192.Halhy_6352"/>
<dbReference type="SMART" id="SM00382">
    <property type="entry name" value="AAA"/>
    <property type="match status" value="1"/>
</dbReference>
<dbReference type="EMBL" id="CP002691">
    <property type="protein sequence ID" value="AEE54171.1"/>
    <property type="molecule type" value="Genomic_DNA"/>
</dbReference>
<reference evidence="6 7" key="1">
    <citation type="journal article" date="2011" name="Stand. Genomic Sci.">
        <title>Complete genome sequence of Haliscomenobacter hydrossis type strain (O).</title>
        <authorList>
            <consortium name="US DOE Joint Genome Institute (JGI-PGF)"/>
            <person name="Daligault H."/>
            <person name="Lapidus A."/>
            <person name="Zeytun A."/>
            <person name="Nolan M."/>
            <person name="Lucas S."/>
            <person name="Del Rio T.G."/>
            <person name="Tice H."/>
            <person name="Cheng J.F."/>
            <person name="Tapia R."/>
            <person name="Han C."/>
            <person name="Goodwin L."/>
            <person name="Pitluck S."/>
            <person name="Liolios K."/>
            <person name="Pagani I."/>
            <person name="Ivanova N."/>
            <person name="Huntemann M."/>
            <person name="Mavromatis K."/>
            <person name="Mikhailova N."/>
            <person name="Pati A."/>
            <person name="Chen A."/>
            <person name="Palaniappan K."/>
            <person name="Land M."/>
            <person name="Hauser L."/>
            <person name="Brambilla E.M."/>
            <person name="Rohde M."/>
            <person name="Verbarg S."/>
            <person name="Goker M."/>
            <person name="Bristow J."/>
            <person name="Eisen J.A."/>
            <person name="Markowitz V."/>
            <person name="Hugenholtz P."/>
            <person name="Kyrpides N.C."/>
            <person name="Klenk H.P."/>
            <person name="Woyke T."/>
        </authorList>
    </citation>
    <scope>NUCLEOTIDE SEQUENCE [LARGE SCALE GENOMIC DNA]</scope>
    <source>
        <strain evidence="7">ATCC 27775 / DSM 1100 / LMG 10767 / O</strain>
    </source>
</reference>
<accession>F4L7J1</accession>
<reference key="2">
    <citation type="submission" date="2011-04" db="EMBL/GenBank/DDBJ databases">
        <title>Complete sequence of chromosome of Haliscomenobacter hydrossis DSM 1100.</title>
        <authorList>
            <consortium name="US DOE Joint Genome Institute (JGI-PGF)"/>
            <person name="Lucas S."/>
            <person name="Han J."/>
            <person name="Lapidus A."/>
            <person name="Bruce D."/>
            <person name="Goodwin L."/>
            <person name="Pitluck S."/>
            <person name="Peters L."/>
            <person name="Kyrpides N."/>
            <person name="Mavromatis K."/>
            <person name="Ivanova N."/>
            <person name="Ovchinnikova G."/>
            <person name="Pagani I."/>
            <person name="Daligault H."/>
            <person name="Detter J.C."/>
            <person name="Han C."/>
            <person name="Land M."/>
            <person name="Hauser L."/>
            <person name="Markowitz V."/>
            <person name="Cheng J.-F."/>
            <person name="Hugenholtz P."/>
            <person name="Woyke T."/>
            <person name="Wu D."/>
            <person name="Verbarg S."/>
            <person name="Frueling A."/>
            <person name="Brambilla E."/>
            <person name="Klenk H.-P."/>
            <person name="Eisen J.A."/>
        </authorList>
    </citation>
    <scope>NUCLEOTIDE SEQUENCE</scope>
    <source>
        <strain>DSM 1100</strain>
    </source>
</reference>
<evidence type="ECO:0000256" key="3">
    <source>
        <dbReference type="ARBA" id="ARBA00023186"/>
    </source>
</evidence>
<keyword evidence="1" id="KW-0547">Nucleotide-binding</keyword>
<keyword evidence="2" id="KW-0067">ATP-binding</keyword>
<evidence type="ECO:0000313" key="7">
    <source>
        <dbReference type="Proteomes" id="UP000008461"/>
    </source>
</evidence>
<proteinExistence type="predicted"/>
<dbReference type="Gene3D" id="3.40.50.300">
    <property type="entry name" value="P-loop containing nucleotide triphosphate hydrolases"/>
    <property type="match status" value="2"/>
</dbReference>
<dbReference type="PANTHER" id="PTHR11638:SF18">
    <property type="entry name" value="HEAT SHOCK PROTEIN 104"/>
    <property type="match status" value="1"/>
</dbReference>
<dbReference type="InterPro" id="IPR003593">
    <property type="entry name" value="AAA+_ATPase"/>
</dbReference>
<dbReference type="InterPro" id="IPR003959">
    <property type="entry name" value="ATPase_AAA_core"/>
</dbReference>
<evidence type="ECO:0000256" key="1">
    <source>
        <dbReference type="ARBA" id="ARBA00022741"/>
    </source>
</evidence>
<name>F4L7J1_HALH1</name>
<sequence length="1089" mass="126535">MSQQEFKIPTLVQHIQVDGRPYFSLRPLFWPGPISIHRRYQEAVAGYRKEVRHHLSSYPISRYTLDQTLWLVFQPKPVFQKRKLQFSLGKHQVDGLFLVIQFEINGLPVIYFPGFNNSMLLQSNEETPISDLELEKTIKKLLLKEREYQGTEFQPEEYYANRRDYLVDVPVKVDLKFSPNRFVEVQDAHPFFRFFQETEFDGAEEAAKTGNDLNESFPHALQKTFFRDELAAEVYDLMYQRDPIPFVLVGPEGAGRHNLISNAVAQYLTDRQDNEKELPISVWALDPNRIISGMSIVGQWQKRMEAIIQYLIKPTTGHKLLIDNPVALLRIGKSSQNDMTLSDVLKPYLEKRSLQTILIATPQEWQLIQEKDRPFSDLFQVIRVYEPDSTTALKIILEQRKILEQENGLRISISAISQLMYVHRIFQSNKALPGAVIRLLRQMAIKHRYGMVDAQNVREEFGMVTGLREEIFSAGYWFEKNEVVNSLQRDLIGQKEAAFALNNVIQLYKAKLNNPRRPISSLMFIGPTGVGKTHAAKILTRYLTGNEEALVRFDMNEYLDPYAIDRLIGDEYNPEGQLTGKIRYRPFSVLLLDEIEKAHPKVHDLFLQLLDDGRLTDRLGRTVDFTNSIIIMTSNVGADDNRFRISLGNDREHQSQAQVYRGALEKQFRPEFVNRIEQIVIFRPLEREHILGISRLQIKELLQRDGFVRRTTILNIQKEALEWVANRGYDPDMGGRALRRQIERDLTSLSADQLLKIRTPGPIILDIHLEEDRLIPRIFPLEFVSPSGETYLPKPPKPESGGSFYRRLLKLVEELNEEVSNRDSPSDYYEQRSIQDDWHYYHFITRLDEMKEDIATIMIAFNNNNFVRNLPTPMRLKQSELFRNRGNARNAQSLEDVKARLFHDAALKEVSETYQFANGVYDAMDTEFVDHYLNVALLRLAGRAFLRGELDKVEIKMESLVAGQGQREIEYLAGRYQALFEHLNIEIDYYPEEQLLVAEYYGIAPLFQSEAGIHLFYLAHQNPLPIRVHVKPAADKINTWQVIRLYDGNRTLTDLRTQYTNVMSMSGQEFKLLVYAGLSTELRRELMRF</sequence>
<dbReference type="HOGENOM" id="CLU_284248_0_0_10"/>
<dbReference type="CDD" id="cd19499">
    <property type="entry name" value="RecA-like_ClpB_Hsp104-like"/>
    <property type="match status" value="1"/>
</dbReference>
<organism evidence="6 7">
    <name type="scientific">Haliscomenobacter hydrossis (strain ATCC 27775 / DSM 1100 / LMG 10767 / O)</name>
    <dbReference type="NCBI Taxonomy" id="760192"/>
    <lineage>
        <taxon>Bacteria</taxon>
        <taxon>Pseudomonadati</taxon>
        <taxon>Bacteroidota</taxon>
        <taxon>Saprospiria</taxon>
        <taxon>Saprospirales</taxon>
        <taxon>Haliscomenobacteraceae</taxon>
        <taxon>Haliscomenobacter</taxon>
    </lineage>
</organism>
<evidence type="ECO:0000259" key="4">
    <source>
        <dbReference type="SMART" id="SM00382"/>
    </source>
</evidence>
<dbReference type="GO" id="GO:0005524">
    <property type="term" value="F:ATP binding"/>
    <property type="evidence" value="ECO:0007669"/>
    <property type="project" value="UniProtKB-KW"/>
</dbReference>
<dbReference type="GO" id="GO:0005737">
    <property type="term" value="C:cytoplasm"/>
    <property type="evidence" value="ECO:0007669"/>
    <property type="project" value="TreeGrafter"/>
</dbReference>
<feature type="domain" description="Clp ATPase C-terminal" evidence="5">
    <location>
        <begin position="685"/>
        <end position="776"/>
    </location>
</feature>
<gene>
    <name evidence="6" type="ordered locus">Halhy_6352</name>
</gene>
<dbReference type="InterPro" id="IPR001270">
    <property type="entry name" value="ClpA/B"/>
</dbReference>
<evidence type="ECO:0000259" key="5">
    <source>
        <dbReference type="SMART" id="SM01086"/>
    </source>
</evidence>
<dbReference type="Proteomes" id="UP000008461">
    <property type="component" value="Chromosome"/>
</dbReference>
<dbReference type="Gene3D" id="1.10.8.60">
    <property type="match status" value="1"/>
</dbReference>
<dbReference type="AlphaFoldDB" id="F4L7J1"/>
<keyword evidence="7" id="KW-1185">Reference proteome</keyword>
<evidence type="ECO:0000256" key="2">
    <source>
        <dbReference type="ARBA" id="ARBA00022840"/>
    </source>
</evidence>
<dbReference type="KEGG" id="hhy:Halhy_6352"/>
<dbReference type="eggNOG" id="COG0542">
    <property type="taxonomic scope" value="Bacteria"/>
</dbReference>
<dbReference type="InterPro" id="IPR027417">
    <property type="entry name" value="P-loop_NTPase"/>
</dbReference>
<dbReference type="Pfam" id="PF07724">
    <property type="entry name" value="AAA_2"/>
    <property type="match status" value="1"/>
</dbReference>
<dbReference type="InterPro" id="IPR019489">
    <property type="entry name" value="Clp_ATPase_C"/>
</dbReference>
<dbReference type="SUPFAM" id="SSF52540">
    <property type="entry name" value="P-loop containing nucleoside triphosphate hydrolases"/>
    <property type="match status" value="2"/>
</dbReference>
<dbReference type="InterPro" id="IPR050130">
    <property type="entry name" value="ClpA_ClpB"/>
</dbReference>